<evidence type="ECO:0000313" key="9">
    <source>
        <dbReference type="EMBL" id="COW05479.1"/>
    </source>
</evidence>
<evidence type="ECO:0000313" key="19">
    <source>
        <dbReference type="Proteomes" id="UP000050164"/>
    </source>
</evidence>
<evidence type="ECO:0000313" key="17">
    <source>
        <dbReference type="Proteomes" id="UP000048948"/>
    </source>
</evidence>
<dbReference type="Proteomes" id="UP000048948">
    <property type="component" value="Unassembled WGS sequence"/>
</dbReference>
<evidence type="ECO:0000313" key="5">
    <source>
        <dbReference type="EMBL" id="CKT16045.1"/>
    </source>
</evidence>
<dbReference type="Proteomes" id="UP000048289">
    <property type="component" value="Unassembled WGS sequence"/>
</dbReference>
<dbReference type="EMBL" id="CNGE01001769">
    <property type="protein sequence ID" value="CKU48670.1"/>
    <property type="molecule type" value="Genomic_DNA"/>
</dbReference>
<evidence type="ECO:0000313" key="15">
    <source>
        <dbReference type="Proteomes" id="UP000048289"/>
    </source>
</evidence>
<dbReference type="Proteomes" id="UP000049023">
    <property type="component" value="Unassembled WGS sequence"/>
</dbReference>
<dbReference type="EMBL" id="CSAD01000482">
    <property type="protein sequence ID" value="COW05479.1"/>
    <property type="molecule type" value="Genomic_DNA"/>
</dbReference>
<proteinExistence type="predicted"/>
<dbReference type="AlphaFoldDB" id="A0A655AHG7"/>
<evidence type="ECO:0000313" key="16">
    <source>
        <dbReference type="Proteomes" id="UP000048600"/>
    </source>
</evidence>
<evidence type="ECO:0000313" key="10">
    <source>
        <dbReference type="EMBL" id="COW55696.1"/>
    </source>
</evidence>
<dbReference type="Proteomes" id="UP000048600">
    <property type="component" value="Unassembled WGS sequence"/>
</dbReference>
<dbReference type="EMBL" id="CNGE01000661">
    <property type="protein sequence ID" value="CKT16045.1"/>
    <property type="molecule type" value="Genomic_DNA"/>
</dbReference>
<evidence type="ECO:0000313" key="6">
    <source>
        <dbReference type="EMBL" id="CKU47522.1"/>
    </source>
</evidence>
<dbReference type="Proteomes" id="UP000046680">
    <property type="component" value="Unassembled WGS sequence"/>
</dbReference>
<evidence type="ECO:0000313" key="11">
    <source>
        <dbReference type="Proteomes" id="UP000039217"/>
    </source>
</evidence>
<dbReference type="Proteomes" id="UP000045842">
    <property type="component" value="Unassembled WGS sequence"/>
</dbReference>
<dbReference type="Proteomes" id="UP000050164">
    <property type="component" value="Unassembled WGS sequence"/>
</dbReference>
<dbReference type="Proteomes" id="UP000039217">
    <property type="component" value="Unassembled WGS sequence"/>
</dbReference>
<dbReference type="EMBL" id="CFOE01000371">
    <property type="protein sequence ID" value="CFE40811.1"/>
    <property type="molecule type" value="Genomic_DNA"/>
</dbReference>
<evidence type="ECO:0000313" key="18">
    <source>
        <dbReference type="Proteomes" id="UP000049023"/>
    </source>
</evidence>
<dbReference type="Proteomes" id="UP000046947">
    <property type="component" value="Unassembled WGS sequence"/>
</dbReference>
<evidence type="ECO:0000313" key="1">
    <source>
        <dbReference type="EMBL" id="CFE40811.1"/>
    </source>
</evidence>
<evidence type="ECO:0000313" key="8">
    <source>
        <dbReference type="EMBL" id="CNX15878.1"/>
    </source>
</evidence>
<dbReference type="EMBL" id="CNFT01002708">
    <property type="protein sequence ID" value="CKU47522.1"/>
    <property type="molecule type" value="Genomic_DNA"/>
</dbReference>
<evidence type="ECO:0000313" key="14">
    <source>
        <dbReference type="Proteomes" id="UP000046947"/>
    </source>
</evidence>
<dbReference type="EMBL" id="CNFU01000960">
    <property type="protein sequence ID" value="CKS81148.1"/>
    <property type="molecule type" value="Genomic_DNA"/>
</dbReference>
<dbReference type="EMBL" id="CGCX01002546">
    <property type="protein sequence ID" value="CFS13259.1"/>
    <property type="molecule type" value="Genomic_DNA"/>
</dbReference>
<dbReference type="EMBL" id="CHKL01000335">
    <property type="protein sequence ID" value="COW55696.1"/>
    <property type="molecule type" value="Genomic_DNA"/>
</dbReference>
<evidence type="ECO:0000313" key="2">
    <source>
        <dbReference type="EMBL" id="CFE53900.1"/>
    </source>
</evidence>
<evidence type="ECO:0000313" key="3">
    <source>
        <dbReference type="EMBL" id="CFS13259.1"/>
    </source>
</evidence>
<evidence type="ECO:0000313" key="13">
    <source>
        <dbReference type="Proteomes" id="UP000046680"/>
    </source>
</evidence>
<dbReference type="EMBL" id="CQQC01002758">
    <property type="protein sequence ID" value="CNX15878.1"/>
    <property type="molecule type" value="Genomic_DNA"/>
</dbReference>
<accession>A0A655AHG7</accession>
<evidence type="ECO:0000313" key="4">
    <source>
        <dbReference type="EMBL" id="CKS81148.1"/>
    </source>
</evidence>
<evidence type="ECO:0000313" key="7">
    <source>
        <dbReference type="EMBL" id="CKU48670.1"/>
    </source>
</evidence>
<dbReference type="EMBL" id="CFOH01000370">
    <property type="protein sequence ID" value="CFE53900.1"/>
    <property type="molecule type" value="Genomic_DNA"/>
</dbReference>
<reference evidence="11 12" key="1">
    <citation type="submission" date="2015-03" db="EMBL/GenBank/DDBJ databases">
        <authorList>
            <consortium name="Pathogen Informatics"/>
        </authorList>
    </citation>
    <scope>NUCLEOTIDE SEQUENCE [LARGE SCALE GENOMIC DNA]</scope>
    <source>
        <strain evidence="5 17">Bir 172</strain>
        <strain evidence="6 19">Bir 185</strain>
        <strain evidence="4 18">Bir 187</strain>
        <strain evidence="3 13">C09601061</strain>
        <strain evidence="8 11">D00501624</strain>
        <strain evidence="9 12">G09801536</strain>
        <strain evidence="1 15">G09901357</strain>
        <strain evidence="2 14">H09601792</strain>
        <strain evidence="10 16">P00601463</strain>
    </source>
</reference>
<name>A0A655AHG7_MYCTX</name>
<evidence type="ECO:0000313" key="12">
    <source>
        <dbReference type="Proteomes" id="UP000045842"/>
    </source>
</evidence>
<sequence length="45" mass="4415">MVGASAAALAALNVEPICAKLFAAAATISGVANTYDIAVLPQGLR</sequence>
<gene>
    <name evidence="3" type="ORF">ERS007657_04178</name>
    <name evidence="8" type="ORF">ERS007661_04499</name>
    <name evidence="9" type="ORF">ERS007679_03010</name>
    <name evidence="1" type="ORF">ERS007681_02650</name>
    <name evidence="2" type="ORF">ERS007688_02295</name>
    <name evidence="10" type="ORF">ERS007741_02704</name>
    <name evidence="5" type="ORF">ERS027646_03080</name>
    <name evidence="7" type="ORF">ERS027646_04818</name>
    <name evidence="6" type="ORF">ERS027659_05214</name>
    <name evidence="4" type="ORF">ERS027661_03560</name>
</gene>
<organism evidence="4 18">
    <name type="scientific">Mycobacterium tuberculosis</name>
    <dbReference type="NCBI Taxonomy" id="1773"/>
    <lineage>
        <taxon>Bacteria</taxon>
        <taxon>Bacillati</taxon>
        <taxon>Actinomycetota</taxon>
        <taxon>Actinomycetes</taxon>
        <taxon>Mycobacteriales</taxon>
        <taxon>Mycobacteriaceae</taxon>
        <taxon>Mycobacterium</taxon>
        <taxon>Mycobacterium tuberculosis complex</taxon>
    </lineage>
</organism>
<protein>
    <submittedName>
        <fullName evidence="4">Uncharacterized protein</fullName>
    </submittedName>
</protein>